<reference evidence="1 2" key="1">
    <citation type="journal article" date="2018" name="Sci. Rep.">
        <title>Genomic signatures of local adaptation to the degree of environmental predictability in rotifers.</title>
        <authorList>
            <person name="Franch-Gras L."/>
            <person name="Hahn C."/>
            <person name="Garcia-Roger E.M."/>
            <person name="Carmona M.J."/>
            <person name="Serra M."/>
            <person name="Gomez A."/>
        </authorList>
    </citation>
    <scope>NUCLEOTIDE SEQUENCE [LARGE SCALE GENOMIC DNA]</scope>
    <source>
        <strain evidence="1">HYR1</strain>
    </source>
</reference>
<gene>
    <name evidence="1" type="ORF">BpHYR1_016753</name>
</gene>
<name>A0A3M7Q155_BRAPC</name>
<accession>A0A3M7Q155</accession>
<keyword evidence="2" id="KW-1185">Reference proteome</keyword>
<dbReference type="Proteomes" id="UP000276133">
    <property type="component" value="Unassembled WGS sequence"/>
</dbReference>
<protein>
    <submittedName>
        <fullName evidence="1">Uncharacterized protein</fullName>
    </submittedName>
</protein>
<dbReference type="EMBL" id="REGN01007824">
    <property type="protein sequence ID" value="RNA05186.1"/>
    <property type="molecule type" value="Genomic_DNA"/>
</dbReference>
<proteinExistence type="predicted"/>
<dbReference type="AlphaFoldDB" id="A0A3M7Q155"/>
<organism evidence="1 2">
    <name type="scientific">Brachionus plicatilis</name>
    <name type="common">Marine rotifer</name>
    <name type="synonym">Brachionus muelleri</name>
    <dbReference type="NCBI Taxonomy" id="10195"/>
    <lineage>
        <taxon>Eukaryota</taxon>
        <taxon>Metazoa</taxon>
        <taxon>Spiralia</taxon>
        <taxon>Gnathifera</taxon>
        <taxon>Rotifera</taxon>
        <taxon>Eurotatoria</taxon>
        <taxon>Monogononta</taxon>
        <taxon>Pseudotrocha</taxon>
        <taxon>Ploima</taxon>
        <taxon>Brachionidae</taxon>
        <taxon>Brachionus</taxon>
    </lineage>
</organism>
<evidence type="ECO:0000313" key="2">
    <source>
        <dbReference type="Proteomes" id="UP000276133"/>
    </source>
</evidence>
<evidence type="ECO:0000313" key="1">
    <source>
        <dbReference type="EMBL" id="RNA05186.1"/>
    </source>
</evidence>
<sequence length="78" mass="9068">MKKWVTIEPRLFKKCLGHGECENTFKLQIGDNKISAMTRQAFVLIKVRINHVLTNLHKCEVLSLFAEFVSKFIKRTSC</sequence>
<comment type="caution">
    <text evidence="1">The sequence shown here is derived from an EMBL/GenBank/DDBJ whole genome shotgun (WGS) entry which is preliminary data.</text>
</comment>